<evidence type="ECO:0000256" key="1">
    <source>
        <dbReference type="ARBA" id="ARBA00022741"/>
    </source>
</evidence>
<evidence type="ECO:0000256" key="6">
    <source>
        <dbReference type="PROSITE-ProRule" id="PRU00169"/>
    </source>
</evidence>
<dbReference type="PROSITE" id="PS50045">
    <property type="entry name" value="SIGMA54_INTERACT_4"/>
    <property type="match status" value="1"/>
</dbReference>
<comment type="caution">
    <text evidence="9">The sequence shown here is derived from an EMBL/GenBank/DDBJ whole genome shotgun (WGS) entry which is preliminary data.</text>
</comment>
<feature type="modified residue" description="4-aspartylphosphate" evidence="6">
    <location>
        <position position="54"/>
    </location>
</feature>
<dbReference type="SMART" id="SM00382">
    <property type="entry name" value="AAA"/>
    <property type="match status" value="1"/>
</dbReference>
<dbReference type="InterPro" id="IPR011006">
    <property type="entry name" value="CheY-like_superfamily"/>
</dbReference>
<dbReference type="Pfam" id="PF00072">
    <property type="entry name" value="Response_reg"/>
    <property type="match status" value="1"/>
</dbReference>
<dbReference type="Pfam" id="PF25601">
    <property type="entry name" value="AAA_lid_14"/>
    <property type="match status" value="1"/>
</dbReference>
<keyword evidence="1" id="KW-0547">Nucleotide-binding</keyword>
<dbReference type="SUPFAM" id="SSF46689">
    <property type="entry name" value="Homeodomain-like"/>
    <property type="match status" value="1"/>
</dbReference>
<sequence>MELNVLVVEERDMPVWEKARNYLKRKKIKLFSASTLREAYKILNREPINIVLSDFNLKNINSLNFLNKIKTIRPDVEIIFLSERVPLSKAIEAMKAGAYDFYEFPINMKLLMTVIEKAAEKQTLYIEKMKLEKKFKERVNYGNIIGRSKAMQYVIDIVASVASKNVNILLTGETGTGKEMIANAIHYSSSRSAKPYVKVNCAVFNEGILESELFGHEKGAFTGAAARRQGRFELANGGTIFLDEIADLPLGTQIKLLRILQEKEFERVGGNETIKVDVRVIAATNRDLKKLIDEGRFRDDLYYRLNVVKIELPALRERKEDFPLLASYFINKLNEEKGYKIKGISKEAMQTLLSYQWPGNVRELENALESAMALAKKDFIEASYLPAFLLMSEPEHSDYYRISHNLTLSEVERELIRLTLDKTNGNKTAAARALGIGLRSLHRKIKVIRAVPP</sequence>
<dbReference type="PANTHER" id="PTHR32071">
    <property type="entry name" value="TRANSCRIPTIONAL REGULATORY PROTEIN"/>
    <property type="match status" value="1"/>
</dbReference>
<keyword evidence="6" id="KW-0597">Phosphoprotein</keyword>
<dbReference type="InterPro" id="IPR027417">
    <property type="entry name" value="P-loop_NTPase"/>
</dbReference>
<dbReference type="EMBL" id="LNQR01000120">
    <property type="protein sequence ID" value="KWT78135.1"/>
    <property type="molecule type" value="Genomic_DNA"/>
</dbReference>
<evidence type="ECO:0000259" key="8">
    <source>
        <dbReference type="PROSITE" id="PS50110"/>
    </source>
</evidence>
<dbReference type="RefSeq" id="WP_085053614.1">
    <property type="nucleotide sequence ID" value="NZ_LNQR01000120.1"/>
</dbReference>
<dbReference type="SUPFAM" id="SSF52172">
    <property type="entry name" value="CheY-like"/>
    <property type="match status" value="1"/>
</dbReference>
<dbReference type="Pfam" id="PF02954">
    <property type="entry name" value="HTH_8"/>
    <property type="match status" value="1"/>
</dbReference>
<dbReference type="SUPFAM" id="SSF52540">
    <property type="entry name" value="P-loop containing nucleoside triphosphate hydrolases"/>
    <property type="match status" value="1"/>
</dbReference>
<accession>A0ABR5SCQ1</accession>
<organism evidence="9 10">
    <name type="scientific">Candidatus Magnetominusculus xianensis</name>
    <dbReference type="NCBI Taxonomy" id="1748249"/>
    <lineage>
        <taxon>Bacteria</taxon>
        <taxon>Pseudomonadati</taxon>
        <taxon>Nitrospirota</taxon>
        <taxon>Nitrospiria</taxon>
        <taxon>Nitrospirales</taxon>
        <taxon>Nitrospiraceae</taxon>
        <taxon>Candidatus Magnetominusculus</taxon>
    </lineage>
</organism>
<feature type="domain" description="Response regulatory" evidence="8">
    <location>
        <begin position="5"/>
        <end position="119"/>
    </location>
</feature>
<evidence type="ECO:0000256" key="4">
    <source>
        <dbReference type="ARBA" id="ARBA00023125"/>
    </source>
</evidence>
<keyword evidence="3" id="KW-0805">Transcription regulation</keyword>
<gene>
    <name evidence="9" type="ORF">ASN18_3004</name>
</gene>
<dbReference type="PRINTS" id="PR01590">
    <property type="entry name" value="HTHFIS"/>
</dbReference>
<dbReference type="InterPro" id="IPR009057">
    <property type="entry name" value="Homeodomain-like_sf"/>
</dbReference>
<dbReference type="InterPro" id="IPR025944">
    <property type="entry name" value="Sigma_54_int_dom_CS"/>
</dbReference>
<dbReference type="Gene3D" id="1.10.10.60">
    <property type="entry name" value="Homeodomain-like"/>
    <property type="match status" value="1"/>
</dbReference>
<keyword evidence="2" id="KW-0067">ATP-binding</keyword>
<dbReference type="InterPro" id="IPR058031">
    <property type="entry name" value="AAA_lid_NorR"/>
</dbReference>
<evidence type="ECO:0000256" key="2">
    <source>
        <dbReference type="ARBA" id="ARBA00022840"/>
    </source>
</evidence>
<dbReference type="InterPro" id="IPR001789">
    <property type="entry name" value="Sig_transdc_resp-reg_receiver"/>
</dbReference>
<dbReference type="InterPro" id="IPR002197">
    <property type="entry name" value="HTH_Fis"/>
</dbReference>
<dbReference type="CDD" id="cd00009">
    <property type="entry name" value="AAA"/>
    <property type="match status" value="1"/>
</dbReference>
<dbReference type="Gene3D" id="1.10.8.60">
    <property type="match status" value="1"/>
</dbReference>
<dbReference type="PANTHER" id="PTHR32071:SF57">
    <property type="entry name" value="C4-DICARBOXYLATE TRANSPORT TRANSCRIPTIONAL REGULATORY PROTEIN DCTD"/>
    <property type="match status" value="1"/>
</dbReference>
<evidence type="ECO:0000256" key="5">
    <source>
        <dbReference type="ARBA" id="ARBA00023163"/>
    </source>
</evidence>
<proteinExistence type="predicted"/>
<evidence type="ECO:0000313" key="10">
    <source>
        <dbReference type="Proteomes" id="UP000060487"/>
    </source>
</evidence>
<dbReference type="SMART" id="SM00448">
    <property type="entry name" value="REC"/>
    <property type="match status" value="1"/>
</dbReference>
<keyword evidence="4" id="KW-0238">DNA-binding</keyword>
<dbReference type="Gene3D" id="3.40.50.300">
    <property type="entry name" value="P-loop containing nucleotide triphosphate hydrolases"/>
    <property type="match status" value="1"/>
</dbReference>
<dbReference type="InterPro" id="IPR025943">
    <property type="entry name" value="Sigma_54_int_dom_ATP-bd_2"/>
</dbReference>
<evidence type="ECO:0000313" key="9">
    <source>
        <dbReference type="EMBL" id="KWT78135.1"/>
    </source>
</evidence>
<feature type="domain" description="Sigma-54 factor interaction" evidence="7">
    <location>
        <begin position="144"/>
        <end position="373"/>
    </location>
</feature>
<dbReference type="PROSITE" id="PS00688">
    <property type="entry name" value="SIGMA54_INTERACT_3"/>
    <property type="match status" value="1"/>
</dbReference>
<reference evidence="9 10" key="1">
    <citation type="submission" date="2015-11" db="EMBL/GenBank/DDBJ databases">
        <authorList>
            <person name="Lin W."/>
        </authorList>
    </citation>
    <scope>NUCLEOTIDE SEQUENCE [LARGE SCALE GENOMIC DNA]</scope>
    <source>
        <strain evidence="9 10">HCH-1</strain>
    </source>
</reference>
<name>A0ABR5SCQ1_9BACT</name>
<dbReference type="InterPro" id="IPR002078">
    <property type="entry name" value="Sigma_54_int"/>
</dbReference>
<dbReference type="PROSITE" id="PS00675">
    <property type="entry name" value="SIGMA54_INTERACT_1"/>
    <property type="match status" value="1"/>
</dbReference>
<dbReference type="PROSITE" id="PS50110">
    <property type="entry name" value="RESPONSE_REGULATORY"/>
    <property type="match status" value="1"/>
</dbReference>
<dbReference type="Proteomes" id="UP000060487">
    <property type="component" value="Unassembled WGS sequence"/>
</dbReference>
<dbReference type="InterPro" id="IPR003593">
    <property type="entry name" value="AAA+_ATPase"/>
</dbReference>
<keyword evidence="10" id="KW-1185">Reference proteome</keyword>
<dbReference type="PROSITE" id="PS00676">
    <property type="entry name" value="SIGMA54_INTERACT_2"/>
    <property type="match status" value="1"/>
</dbReference>
<evidence type="ECO:0000259" key="7">
    <source>
        <dbReference type="PROSITE" id="PS50045"/>
    </source>
</evidence>
<evidence type="ECO:0000256" key="3">
    <source>
        <dbReference type="ARBA" id="ARBA00023015"/>
    </source>
</evidence>
<keyword evidence="5" id="KW-0804">Transcription</keyword>
<dbReference type="Pfam" id="PF00158">
    <property type="entry name" value="Sigma54_activat"/>
    <property type="match status" value="1"/>
</dbReference>
<dbReference type="InterPro" id="IPR025662">
    <property type="entry name" value="Sigma_54_int_dom_ATP-bd_1"/>
</dbReference>
<dbReference type="Gene3D" id="3.40.50.2300">
    <property type="match status" value="1"/>
</dbReference>
<protein>
    <submittedName>
        <fullName evidence="9">Acetoacetate metabolism regulatory protein</fullName>
    </submittedName>
</protein>